<dbReference type="SUPFAM" id="SSF55144">
    <property type="entry name" value="LigT-like"/>
    <property type="match status" value="1"/>
</dbReference>
<evidence type="ECO:0008006" key="3">
    <source>
        <dbReference type="Google" id="ProtNLM"/>
    </source>
</evidence>
<accession>A0ABY8XYQ7</accession>
<dbReference type="Gene3D" id="3.90.1140.10">
    <property type="entry name" value="Cyclic phosphodiesterase"/>
    <property type="match status" value="1"/>
</dbReference>
<evidence type="ECO:0000313" key="2">
    <source>
        <dbReference type="Proteomes" id="UP001227101"/>
    </source>
</evidence>
<dbReference type="Proteomes" id="UP001227101">
    <property type="component" value="Chromosome"/>
</dbReference>
<protein>
    <recommendedName>
        <fullName evidence="3">2'-5' RNA ligase superfamily protein</fullName>
    </recommendedName>
</protein>
<dbReference type="RefSeq" id="WP_285458274.1">
    <property type="nucleotide sequence ID" value="NZ_CP127173.1"/>
</dbReference>
<dbReference type="EMBL" id="CP127173">
    <property type="protein sequence ID" value="WIV60676.1"/>
    <property type="molecule type" value="Genomic_DNA"/>
</dbReference>
<sequence length="211" mass="23076">MEPFFQADRLWPAGHRELQLMIIPDLRRDDELACLVKSCRDILREHPATTRPVPDEALHLTVQPIRPPTDGAVDPALRAALITALGPVLADVPAFEMLIGSVLTQARGVVADTHHNAPFDDLIDRVRPVIAELCGPEAVTHDSRPAHMALCYADGNACSDALQRRLRHGLRPSHARITVNAIALVETVQIPEHCLYASTVLHSFPLAGASR</sequence>
<reference evidence="1 2" key="1">
    <citation type="submission" date="2023-06" db="EMBL/GenBank/DDBJ databases">
        <authorList>
            <person name="Oyuntsetseg B."/>
            <person name="Kim S.B."/>
        </authorList>
    </citation>
    <scope>NUCLEOTIDE SEQUENCE [LARGE SCALE GENOMIC DNA]</scope>
    <source>
        <strain evidence="1 2">2-2</strain>
    </source>
</reference>
<organism evidence="1 2">
    <name type="scientific">Amycolatopsis nalaikhensis</name>
    <dbReference type="NCBI Taxonomy" id="715472"/>
    <lineage>
        <taxon>Bacteria</taxon>
        <taxon>Bacillati</taxon>
        <taxon>Actinomycetota</taxon>
        <taxon>Actinomycetes</taxon>
        <taxon>Pseudonocardiales</taxon>
        <taxon>Pseudonocardiaceae</taxon>
        <taxon>Amycolatopsis</taxon>
    </lineage>
</organism>
<name>A0ABY8XYQ7_9PSEU</name>
<dbReference type="InterPro" id="IPR009097">
    <property type="entry name" value="Cyclic_Pdiesterase"/>
</dbReference>
<evidence type="ECO:0000313" key="1">
    <source>
        <dbReference type="EMBL" id="WIV60676.1"/>
    </source>
</evidence>
<keyword evidence="2" id="KW-1185">Reference proteome</keyword>
<proteinExistence type="predicted"/>
<gene>
    <name evidence="1" type="ORF">QP939_19720</name>
</gene>